<reference evidence="6" key="1">
    <citation type="submission" date="2018-05" db="EMBL/GenBank/DDBJ databases">
        <authorList>
            <person name="Lanie J.A."/>
            <person name="Ng W.-L."/>
            <person name="Kazmierczak K.M."/>
            <person name="Andrzejewski T.M."/>
            <person name="Davidsen T.M."/>
            <person name="Wayne K.J."/>
            <person name="Tettelin H."/>
            <person name="Glass J.I."/>
            <person name="Rusch D."/>
            <person name="Podicherti R."/>
            <person name="Tsui H.-C.T."/>
            <person name="Winkler M.E."/>
        </authorList>
    </citation>
    <scope>NUCLEOTIDE SEQUENCE</scope>
</reference>
<organism evidence="6">
    <name type="scientific">marine metagenome</name>
    <dbReference type="NCBI Taxonomy" id="408172"/>
    <lineage>
        <taxon>unclassified sequences</taxon>
        <taxon>metagenomes</taxon>
        <taxon>ecological metagenomes</taxon>
    </lineage>
</organism>
<accession>A0A382UAV4</accession>
<dbReference type="InterPro" id="IPR041382">
    <property type="entry name" value="SH3_16"/>
</dbReference>
<protein>
    <recommendedName>
        <fullName evidence="5">NlpC/P60 domain-containing protein</fullName>
    </recommendedName>
</protein>
<dbReference type="PANTHER" id="PTHR47053">
    <property type="entry name" value="MUREIN DD-ENDOPEPTIDASE MEPH-RELATED"/>
    <property type="match status" value="1"/>
</dbReference>
<dbReference type="Gene3D" id="3.90.1720.10">
    <property type="entry name" value="endopeptidase domain like (from Nostoc punctiforme)"/>
    <property type="match status" value="1"/>
</dbReference>
<dbReference type="Gene3D" id="2.30.30.40">
    <property type="entry name" value="SH3 Domains"/>
    <property type="match status" value="2"/>
</dbReference>
<dbReference type="AlphaFoldDB" id="A0A382UAV4"/>
<dbReference type="GO" id="GO:0006508">
    <property type="term" value="P:proteolysis"/>
    <property type="evidence" value="ECO:0007669"/>
    <property type="project" value="UniProtKB-KW"/>
</dbReference>
<dbReference type="Pfam" id="PF00877">
    <property type="entry name" value="NLPC_P60"/>
    <property type="match status" value="1"/>
</dbReference>
<keyword evidence="3" id="KW-0378">Hydrolase</keyword>
<evidence type="ECO:0000256" key="4">
    <source>
        <dbReference type="ARBA" id="ARBA00022807"/>
    </source>
</evidence>
<dbReference type="InterPro" id="IPR051202">
    <property type="entry name" value="Peptidase_C40"/>
</dbReference>
<keyword evidence="4" id="KW-0788">Thiol protease</keyword>
<dbReference type="PROSITE" id="PS51935">
    <property type="entry name" value="NLPC_P60"/>
    <property type="match status" value="1"/>
</dbReference>
<evidence type="ECO:0000259" key="5">
    <source>
        <dbReference type="PROSITE" id="PS51935"/>
    </source>
</evidence>
<dbReference type="InterPro" id="IPR038765">
    <property type="entry name" value="Papain-like_cys_pep_sf"/>
</dbReference>
<comment type="similarity">
    <text evidence="1">Belongs to the peptidase C40 family.</text>
</comment>
<sequence length="173" mass="20152">MISQALMWETVNIQEAYENWYKIKMEDGYEGWLHSFYLEFRKSLKVEHTFVTDRSVPVFYEKDHLSSLAALLSYGTYLPIDEKTDDYLKIYLPDGKTGYMKPQIQVEKTSREIIIKLATSLLAVPYLWGGKSSFGYDCSGFVQMPLKTAGIRIQRDTSLQIKTKKMKKIHLDE</sequence>
<keyword evidence="2" id="KW-0645">Protease</keyword>
<dbReference type="InterPro" id="IPR000064">
    <property type="entry name" value="NLP_P60_dom"/>
</dbReference>
<evidence type="ECO:0000313" key="6">
    <source>
        <dbReference type="EMBL" id="SVD31373.1"/>
    </source>
</evidence>
<dbReference type="Pfam" id="PF18348">
    <property type="entry name" value="SH3_16"/>
    <property type="match status" value="1"/>
</dbReference>
<dbReference type="SUPFAM" id="SSF54001">
    <property type="entry name" value="Cysteine proteinases"/>
    <property type="match status" value="1"/>
</dbReference>
<proteinExistence type="inferred from homology"/>
<evidence type="ECO:0000256" key="2">
    <source>
        <dbReference type="ARBA" id="ARBA00022670"/>
    </source>
</evidence>
<dbReference type="GO" id="GO:0008234">
    <property type="term" value="F:cysteine-type peptidase activity"/>
    <property type="evidence" value="ECO:0007669"/>
    <property type="project" value="UniProtKB-KW"/>
</dbReference>
<feature type="domain" description="NlpC/P60" evidence="5">
    <location>
        <begin position="108"/>
        <end position="173"/>
    </location>
</feature>
<evidence type="ECO:0000256" key="3">
    <source>
        <dbReference type="ARBA" id="ARBA00022801"/>
    </source>
</evidence>
<name>A0A382UAV4_9ZZZZ</name>
<dbReference type="EMBL" id="UINC01142811">
    <property type="protein sequence ID" value="SVD31373.1"/>
    <property type="molecule type" value="Genomic_DNA"/>
</dbReference>
<dbReference type="PANTHER" id="PTHR47053:SF1">
    <property type="entry name" value="MUREIN DD-ENDOPEPTIDASE MEPH-RELATED"/>
    <property type="match status" value="1"/>
</dbReference>
<feature type="non-terminal residue" evidence="6">
    <location>
        <position position="173"/>
    </location>
</feature>
<evidence type="ECO:0000256" key="1">
    <source>
        <dbReference type="ARBA" id="ARBA00007074"/>
    </source>
</evidence>
<gene>
    <name evidence="6" type="ORF">METZ01_LOCUS384227</name>
</gene>